<dbReference type="EMBL" id="JAUJEB010000006">
    <property type="protein sequence ID" value="MDN5215382.1"/>
    <property type="molecule type" value="Genomic_DNA"/>
</dbReference>
<evidence type="ECO:0000313" key="2">
    <source>
        <dbReference type="Proteomes" id="UP001172083"/>
    </source>
</evidence>
<name>A0ABT8LC69_9BACT</name>
<dbReference type="SUPFAM" id="SSF48371">
    <property type="entry name" value="ARM repeat"/>
    <property type="match status" value="1"/>
</dbReference>
<comment type="caution">
    <text evidence="1">The sequence shown here is derived from an EMBL/GenBank/DDBJ whole genome shotgun (WGS) entry which is preliminary data.</text>
</comment>
<reference evidence="1" key="1">
    <citation type="submission" date="2023-06" db="EMBL/GenBank/DDBJ databases">
        <title>Genomic of Agaribacillus aureum.</title>
        <authorList>
            <person name="Wang G."/>
        </authorList>
    </citation>
    <scope>NUCLEOTIDE SEQUENCE</scope>
    <source>
        <strain evidence="1">BMA12</strain>
    </source>
</reference>
<gene>
    <name evidence="1" type="ORF">QQ020_25105</name>
</gene>
<accession>A0ABT8LC69</accession>
<dbReference type="RefSeq" id="WP_346760716.1">
    <property type="nucleotide sequence ID" value="NZ_JAUJEB010000006.1"/>
</dbReference>
<proteinExistence type="predicted"/>
<dbReference type="InterPro" id="IPR011989">
    <property type="entry name" value="ARM-like"/>
</dbReference>
<dbReference type="Proteomes" id="UP001172083">
    <property type="component" value="Unassembled WGS sequence"/>
</dbReference>
<protein>
    <submittedName>
        <fullName evidence="1">Uncharacterized protein</fullName>
    </submittedName>
</protein>
<keyword evidence="2" id="KW-1185">Reference proteome</keyword>
<sequence length="211" mass="23417">MEKSINVLNKLASALDRRDETPNQQLAEEIVTAADDKAVDTLIRNLANNNKAIQNDCIKVLYEVGERKPSMIAGHMNLFLSLLNHKYNRLQWGAMTALNCIANVNPQGIYNNLVQIADAADRGSVITRDHAVNILVQLMGIPEYTANAFGLLIELLLKSPANQLPMYAEKALPSTPDGYKADLIKALRSRLTDIEKASKRARVEKVIKKLI</sequence>
<organism evidence="1 2">
    <name type="scientific">Agaribacillus aureus</name>
    <dbReference type="NCBI Taxonomy" id="3051825"/>
    <lineage>
        <taxon>Bacteria</taxon>
        <taxon>Pseudomonadati</taxon>
        <taxon>Bacteroidota</taxon>
        <taxon>Cytophagia</taxon>
        <taxon>Cytophagales</taxon>
        <taxon>Splendidivirgaceae</taxon>
        <taxon>Agaribacillus</taxon>
    </lineage>
</organism>
<dbReference type="Gene3D" id="1.25.10.10">
    <property type="entry name" value="Leucine-rich Repeat Variant"/>
    <property type="match status" value="1"/>
</dbReference>
<evidence type="ECO:0000313" key="1">
    <source>
        <dbReference type="EMBL" id="MDN5215382.1"/>
    </source>
</evidence>
<dbReference type="InterPro" id="IPR016024">
    <property type="entry name" value="ARM-type_fold"/>
</dbReference>